<dbReference type="Proteomes" id="UP000467635">
    <property type="component" value="Unassembled WGS sequence"/>
</dbReference>
<accession>A0A7X2SRZ3</accession>
<feature type="non-terminal residue" evidence="1">
    <location>
        <position position="20"/>
    </location>
</feature>
<dbReference type="AlphaFoldDB" id="A0A7X2SRZ3"/>
<evidence type="ECO:0000313" key="2">
    <source>
        <dbReference type="Proteomes" id="UP000467635"/>
    </source>
</evidence>
<organism evidence="1 2">
    <name type="scientific">Ligilactobacillus salivarius</name>
    <dbReference type="NCBI Taxonomy" id="1624"/>
    <lineage>
        <taxon>Bacteria</taxon>
        <taxon>Bacillati</taxon>
        <taxon>Bacillota</taxon>
        <taxon>Bacilli</taxon>
        <taxon>Lactobacillales</taxon>
        <taxon>Lactobacillaceae</taxon>
        <taxon>Ligilactobacillus</taxon>
    </lineage>
</organism>
<protein>
    <submittedName>
        <fullName evidence="1">PTS sorbitol transporter subunit IIA</fullName>
    </submittedName>
</protein>
<sequence>MFLQKKKTKLYETEVIEIGE</sequence>
<proteinExistence type="predicted"/>
<name>A0A7X2SRZ3_9LACO</name>
<reference evidence="1 2" key="1">
    <citation type="submission" date="2019-11" db="EMBL/GenBank/DDBJ databases">
        <title>Draft Genome Sequence of Plant Growth-Promoting Rhizosphere-Associated Bacteria.</title>
        <authorList>
            <person name="Vasilyev I.Y."/>
            <person name="Radchenko V."/>
            <person name="Ilnitskaya E.V."/>
        </authorList>
    </citation>
    <scope>NUCLEOTIDE SEQUENCE [LARGE SCALE GENOMIC DNA]</scope>
    <source>
        <strain evidence="1 2">VRA_01-1sq_f</strain>
    </source>
</reference>
<evidence type="ECO:0000313" key="1">
    <source>
        <dbReference type="EMBL" id="MSE08243.1"/>
    </source>
</evidence>
<comment type="caution">
    <text evidence="1">The sequence shown here is derived from an EMBL/GenBank/DDBJ whole genome shotgun (WGS) entry which is preliminary data.</text>
</comment>
<dbReference type="EMBL" id="WKKX01000212">
    <property type="protein sequence ID" value="MSE08243.1"/>
    <property type="molecule type" value="Genomic_DNA"/>
</dbReference>
<gene>
    <name evidence="1" type="ORF">GKC33_05820</name>
</gene>